<dbReference type="AlphaFoldDB" id="A0A645HVN5"/>
<accession>A0A645HVN5</accession>
<organism evidence="1">
    <name type="scientific">bioreactor metagenome</name>
    <dbReference type="NCBI Taxonomy" id="1076179"/>
    <lineage>
        <taxon>unclassified sequences</taxon>
        <taxon>metagenomes</taxon>
        <taxon>ecological metagenomes</taxon>
    </lineage>
</organism>
<proteinExistence type="predicted"/>
<gene>
    <name evidence="1" type="ORF">SDC9_187770</name>
</gene>
<comment type="caution">
    <text evidence="1">The sequence shown here is derived from an EMBL/GenBank/DDBJ whole genome shotgun (WGS) entry which is preliminary data.</text>
</comment>
<name>A0A645HVN5_9ZZZZ</name>
<evidence type="ECO:0000313" key="1">
    <source>
        <dbReference type="EMBL" id="MPN40234.1"/>
    </source>
</evidence>
<dbReference type="EMBL" id="VSSQ01096507">
    <property type="protein sequence ID" value="MPN40234.1"/>
    <property type="molecule type" value="Genomic_DNA"/>
</dbReference>
<reference evidence="1" key="1">
    <citation type="submission" date="2019-08" db="EMBL/GenBank/DDBJ databases">
        <authorList>
            <person name="Kucharzyk K."/>
            <person name="Murdoch R.W."/>
            <person name="Higgins S."/>
            <person name="Loffler F."/>
        </authorList>
    </citation>
    <scope>NUCLEOTIDE SEQUENCE</scope>
</reference>
<protein>
    <submittedName>
        <fullName evidence="1">Uncharacterized protein</fullName>
    </submittedName>
</protein>
<sequence>MACGTDIGGDLQRARILLRSLDHLQQRVIGSVFPYDESFTTALANNTNHVEDLPAVIGHVGHFVDVDAGVEETEGIAVWGRVL</sequence>